<evidence type="ECO:0000256" key="2">
    <source>
        <dbReference type="ARBA" id="ARBA00022729"/>
    </source>
</evidence>
<dbReference type="AlphaFoldDB" id="A0A813GB83"/>
<dbReference type="EMBL" id="CAJNNV010028364">
    <property type="protein sequence ID" value="CAE8624346.1"/>
    <property type="molecule type" value="Genomic_DNA"/>
</dbReference>
<evidence type="ECO:0008006" key="6">
    <source>
        <dbReference type="Google" id="ProtNLM"/>
    </source>
</evidence>
<dbReference type="Pfam" id="PF11999">
    <property type="entry name" value="Ice_binding"/>
    <property type="match status" value="4"/>
</dbReference>
<sequence length="908" mass="93133">AILSKAGISTVPTSNITGNIGVSPIAAHAIIGFSLTADSTNAFATSTQVEGSVYAANYFMPTPPMLTTAVGDMEVAYTDAAGRPTPDHVELFSGDLGGETLEPGLYKFSTSVKIPTDCNISGSPTDTWIFQISGDLIMATDTQITLVGGAVASNIVWQVAGFVDVGVGASMEGILLVKTAAHFRTGSSLTGRILAQTAFVFIITIVLIAGVSAAGEELDEDDLLVVPPAAVRPMAVDLGTAILSKAGISTVPTSNITGNIGVSPIAATAITDFSLTADSTNAFATSTQVAGRVYAANYSMPTPPMLTAAVSDMEIAYTDAAGRATPDHVERFEGDLGGKTLGRGLYKFSTSVKIPTDCTLSGGPDDTWIFQISGNLIMATDTKIILINGAVASNIVWQVAGSVEVGTGAVMEGILLVKKAATFRTGSSLTGRILAQTAFVFIITIVLIAGVSAAGPKAVDLGTAGTFAILSKAGISTVPTSNITGNIGVSPIAAHAIIGFSLTADSTNAFATSTQVEGSVYAANYFMPTPPMLTTAVGDMEVAYTDAAGRPTPDHVELFSGDLGGETLEPGLYKFSTSVKIPTDCNISGSPTDTWIFQISGDLIMATDTQITLVGGAVASNIVWQVAGFVDVGVGASMEGILLVKTAAHFRLDAVFREMQLTIQLKGLMQFVFIITIVLIAGVSAAGPKAVDLGTAGTFAILSKAGISTVPTSNITGNIGVSPIAAHAIIGFSLTADSTNAFATSTQVEGSVYAANYFMPTPPMLTTAVGDMEVAYTDAAGRPTPDHVELFSGDLGGETLEPGLYKFSTSVKIPTDCNISGSPTDTWIFQISGDLIMATDTQITLVGGAVASNIVWQVAGFVDVGVGASMEGILLVKTAAHFRTGSSLTGRILAQTVVTLQSTAVIES</sequence>
<dbReference type="InterPro" id="IPR021884">
    <property type="entry name" value="Ice-bd_prot"/>
</dbReference>
<feature type="non-terminal residue" evidence="4">
    <location>
        <position position="908"/>
    </location>
</feature>
<keyword evidence="3" id="KW-0812">Transmembrane</keyword>
<dbReference type="Proteomes" id="UP000654075">
    <property type="component" value="Unassembled WGS sequence"/>
</dbReference>
<gene>
    <name evidence="4" type="ORF">PGLA1383_LOCUS41473</name>
</gene>
<reference evidence="4" key="1">
    <citation type="submission" date="2021-02" db="EMBL/GenBank/DDBJ databases">
        <authorList>
            <person name="Dougan E. K."/>
            <person name="Rhodes N."/>
            <person name="Thang M."/>
            <person name="Chan C."/>
        </authorList>
    </citation>
    <scope>NUCLEOTIDE SEQUENCE</scope>
</reference>
<evidence type="ECO:0000313" key="4">
    <source>
        <dbReference type="EMBL" id="CAE8624346.1"/>
    </source>
</evidence>
<evidence type="ECO:0000313" key="5">
    <source>
        <dbReference type="Proteomes" id="UP000654075"/>
    </source>
</evidence>
<keyword evidence="5" id="KW-1185">Reference proteome</keyword>
<feature type="transmembrane region" description="Helical" evidence="3">
    <location>
        <begin position="667"/>
        <end position="687"/>
    </location>
</feature>
<protein>
    <recommendedName>
        <fullName evidence="6">Ice-binding protein</fullName>
    </recommendedName>
</protein>
<proteinExistence type="inferred from homology"/>
<organism evidence="4 5">
    <name type="scientific">Polarella glacialis</name>
    <name type="common">Dinoflagellate</name>
    <dbReference type="NCBI Taxonomy" id="89957"/>
    <lineage>
        <taxon>Eukaryota</taxon>
        <taxon>Sar</taxon>
        <taxon>Alveolata</taxon>
        <taxon>Dinophyceae</taxon>
        <taxon>Suessiales</taxon>
        <taxon>Suessiaceae</taxon>
        <taxon>Polarella</taxon>
    </lineage>
</organism>
<feature type="transmembrane region" description="Helical" evidence="3">
    <location>
        <begin position="433"/>
        <end position="454"/>
    </location>
</feature>
<comment type="similarity">
    <text evidence="1">Belongs to the ice-binding protein family.</text>
</comment>
<name>A0A813GB83_POLGL</name>
<keyword evidence="2" id="KW-0732">Signal</keyword>
<keyword evidence="3" id="KW-0472">Membrane</keyword>
<evidence type="ECO:0000256" key="1">
    <source>
        <dbReference type="ARBA" id="ARBA00005445"/>
    </source>
</evidence>
<evidence type="ECO:0000256" key="3">
    <source>
        <dbReference type="SAM" id="Phobius"/>
    </source>
</evidence>
<dbReference type="OrthoDB" id="10264374at2759"/>
<comment type="caution">
    <text evidence="4">The sequence shown here is derived from an EMBL/GenBank/DDBJ whole genome shotgun (WGS) entry which is preliminary data.</text>
</comment>
<keyword evidence="3" id="KW-1133">Transmembrane helix</keyword>
<feature type="transmembrane region" description="Helical" evidence="3">
    <location>
        <begin position="193"/>
        <end position="214"/>
    </location>
</feature>
<accession>A0A813GB83</accession>